<dbReference type="SUPFAM" id="SSF50998">
    <property type="entry name" value="Quinoprotein alcohol dehydrogenase-like"/>
    <property type="match status" value="1"/>
</dbReference>
<comment type="caution">
    <text evidence="1">The sequence shown here is derived from an EMBL/GenBank/DDBJ whole genome shotgun (WGS) entry which is preliminary data.</text>
</comment>
<name>A0A1Q8CJY5_9PSEU</name>
<keyword evidence="2" id="KW-1185">Reference proteome</keyword>
<accession>A0A1Q8CJY5</accession>
<evidence type="ECO:0000313" key="2">
    <source>
        <dbReference type="Proteomes" id="UP000185596"/>
    </source>
</evidence>
<reference evidence="1 2" key="1">
    <citation type="submission" date="2016-12" db="EMBL/GenBank/DDBJ databases">
        <title>The draft genome sequence of Actinophytocola sp. 11-183.</title>
        <authorList>
            <person name="Wang W."/>
            <person name="Yuan L."/>
        </authorList>
    </citation>
    <scope>NUCLEOTIDE SEQUENCE [LARGE SCALE GENOMIC DNA]</scope>
    <source>
        <strain evidence="1 2">11-183</strain>
    </source>
</reference>
<gene>
    <name evidence="1" type="ORF">BU204_25900</name>
</gene>
<evidence type="ECO:0000313" key="1">
    <source>
        <dbReference type="EMBL" id="OLF14667.1"/>
    </source>
</evidence>
<dbReference type="InterPro" id="IPR011047">
    <property type="entry name" value="Quinoprotein_ADH-like_sf"/>
</dbReference>
<sequence length="434" mass="45947">MLAIVAAFTVVLVAGAVLIYPAWRAKQGNGVKWTTDITAGALLDYDEGRLLLVDTTTGPGQLTVVNRRTGGVQQAGTVDLQRRASLVPDGVVASVGGELILTGADGDPVWTKKQGLGSFPLHTLVAVDLDAGVVLSAVDPPEFGGSLTAFAIADGAPVWTIPNINRVGNFRIKAEPVRPPGALRDTTLIPVIRQGDFGPHATAMIATWSLVSVKTHTFVTTVVEDTSTGNPLATGAATVPNGVADCSALTVAASSTPVRWKESPPAVDCDLVPALDSTRVLMTARREAEQVGGRHRVTLLSLTLESGEVTRLDWRGTLADTYVQRQGRELQQSWGRFLFLDGVVYDTTTGQKAWTAEEAWITDDGAVVAERVTGIDRLVTGASDDSRWLRLVDPRTGDATGGSYISDQPVTNAYPVDDEALIITTSKITLLGDE</sequence>
<proteinExistence type="predicted"/>
<organism evidence="1 2">
    <name type="scientific">Actinophytocola xanthii</name>
    <dbReference type="NCBI Taxonomy" id="1912961"/>
    <lineage>
        <taxon>Bacteria</taxon>
        <taxon>Bacillati</taxon>
        <taxon>Actinomycetota</taxon>
        <taxon>Actinomycetes</taxon>
        <taxon>Pseudonocardiales</taxon>
        <taxon>Pseudonocardiaceae</taxon>
    </lineage>
</organism>
<protein>
    <submittedName>
        <fullName evidence="1">Uncharacterized protein</fullName>
    </submittedName>
</protein>
<dbReference type="AlphaFoldDB" id="A0A1Q8CJY5"/>
<dbReference type="Proteomes" id="UP000185596">
    <property type="component" value="Unassembled WGS sequence"/>
</dbReference>
<dbReference type="STRING" id="1912961.BU204_25900"/>
<dbReference type="EMBL" id="MSIE01000051">
    <property type="protein sequence ID" value="OLF14667.1"/>
    <property type="molecule type" value="Genomic_DNA"/>
</dbReference>